<feature type="signal peptide" evidence="8">
    <location>
        <begin position="1"/>
        <end position="24"/>
    </location>
</feature>
<dbReference type="GO" id="GO:0016020">
    <property type="term" value="C:membrane"/>
    <property type="evidence" value="ECO:0007669"/>
    <property type="project" value="UniProtKB-SubCell"/>
</dbReference>
<keyword evidence="2" id="KW-0812">Transmembrane</keyword>
<evidence type="ECO:0000256" key="4">
    <source>
        <dbReference type="ARBA" id="ARBA00022989"/>
    </source>
</evidence>
<dbReference type="PANTHER" id="PTHR48061">
    <property type="entry name" value="LEUCINE-RICH REPEAT RECEPTOR PROTEIN KINASE EMS1-LIKE-RELATED"/>
    <property type="match status" value="1"/>
</dbReference>
<name>A0A8K0DVN6_9ROSA</name>
<evidence type="ECO:0000256" key="5">
    <source>
        <dbReference type="ARBA" id="ARBA00023136"/>
    </source>
</evidence>
<keyword evidence="7" id="KW-0325">Glycoprotein</keyword>
<dbReference type="PANTHER" id="PTHR48061:SF46">
    <property type="entry name" value="LEUCINE-RICH REPEAT-CONTAINING N-TERMINAL PLANT-TYPE DOMAIN-CONTAINING PROTEIN"/>
    <property type="match status" value="1"/>
</dbReference>
<evidence type="ECO:0000256" key="7">
    <source>
        <dbReference type="ARBA" id="ARBA00023180"/>
    </source>
</evidence>
<evidence type="ECO:0000256" key="1">
    <source>
        <dbReference type="ARBA" id="ARBA00004479"/>
    </source>
</evidence>
<dbReference type="OrthoDB" id="852158at2759"/>
<protein>
    <submittedName>
        <fullName evidence="9">Uncharacterized protein</fullName>
    </submittedName>
</protein>
<dbReference type="InterPro" id="IPR032675">
    <property type="entry name" value="LRR_dom_sf"/>
</dbReference>
<keyword evidence="3 8" id="KW-0732">Signal</keyword>
<evidence type="ECO:0000313" key="9">
    <source>
        <dbReference type="EMBL" id="KAF3438362.1"/>
    </source>
</evidence>
<evidence type="ECO:0000256" key="2">
    <source>
        <dbReference type="ARBA" id="ARBA00022692"/>
    </source>
</evidence>
<evidence type="ECO:0000256" key="6">
    <source>
        <dbReference type="ARBA" id="ARBA00023170"/>
    </source>
</evidence>
<dbReference type="EMBL" id="VOIH02000009">
    <property type="protein sequence ID" value="KAF3438362.1"/>
    <property type="molecule type" value="Genomic_DNA"/>
</dbReference>
<sequence>MNECLLFYVVILHACCCFFVSTHSHSLKKNSSTTLPAACLPHESSILLQLKTEFTFQKPTQFDSSDTYPKMKDWNIEGGISDCCLWDGVSFDTASGYVIAIDLSSGWLYGPLTSNSSLFRLLITSSWQNVK</sequence>
<comment type="subcellular location">
    <subcellularLocation>
        <location evidence="1">Membrane</location>
        <topology evidence="1">Single-pass type I membrane protein</topology>
    </subcellularLocation>
</comment>
<evidence type="ECO:0000256" key="3">
    <source>
        <dbReference type="ARBA" id="ARBA00022729"/>
    </source>
</evidence>
<reference evidence="9" key="1">
    <citation type="submission" date="2020-03" db="EMBL/GenBank/DDBJ databases">
        <title>A high-quality chromosome-level genome assembly of a woody plant with both climbing and erect habits, Rhamnella rubrinervis.</title>
        <authorList>
            <person name="Lu Z."/>
            <person name="Yang Y."/>
            <person name="Zhu X."/>
            <person name="Sun Y."/>
        </authorList>
    </citation>
    <scope>NUCLEOTIDE SEQUENCE</scope>
    <source>
        <strain evidence="9">BYM</strain>
        <tissue evidence="9">Leaf</tissue>
    </source>
</reference>
<keyword evidence="5" id="KW-0472">Membrane</keyword>
<organism evidence="9 10">
    <name type="scientific">Rhamnella rubrinervis</name>
    <dbReference type="NCBI Taxonomy" id="2594499"/>
    <lineage>
        <taxon>Eukaryota</taxon>
        <taxon>Viridiplantae</taxon>
        <taxon>Streptophyta</taxon>
        <taxon>Embryophyta</taxon>
        <taxon>Tracheophyta</taxon>
        <taxon>Spermatophyta</taxon>
        <taxon>Magnoliopsida</taxon>
        <taxon>eudicotyledons</taxon>
        <taxon>Gunneridae</taxon>
        <taxon>Pentapetalae</taxon>
        <taxon>rosids</taxon>
        <taxon>fabids</taxon>
        <taxon>Rosales</taxon>
        <taxon>Rhamnaceae</taxon>
        <taxon>rhamnoid group</taxon>
        <taxon>Rhamneae</taxon>
        <taxon>Rhamnella</taxon>
    </lineage>
</organism>
<evidence type="ECO:0000313" key="10">
    <source>
        <dbReference type="Proteomes" id="UP000796880"/>
    </source>
</evidence>
<dbReference type="Proteomes" id="UP000796880">
    <property type="component" value="Unassembled WGS sequence"/>
</dbReference>
<evidence type="ECO:0000256" key="8">
    <source>
        <dbReference type="SAM" id="SignalP"/>
    </source>
</evidence>
<gene>
    <name evidence="9" type="ORF">FNV43_RR21124</name>
</gene>
<dbReference type="Gene3D" id="3.80.10.10">
    <property type="entry name" value="Ribonuclease Inhibitor"/>
    <property type="match status" value="1"/>
</dbReference>
<keyword evidence="4" id="KW-1133">Transmembrane helix</keyword>
<keyword evidence="6" id="KW-0675">Receptor</keyword>
<dbReference type="AlphaFoldDB" id="A0A8K0DVN6"/>
<keyword evidence="10" id="KW-1185">Reference proteome</keyword>
<feature type="chain" id="PRO_5035482580" evidence="8">
    <location>
        <begin position="25"/>
        <end position="131"/>
    </location>
</feature>
<proteinExistence type="predicted"/>
<accession>A0A8K0DVN6</accession>
<comment type="caution">
    <text evidence="9">The sequence shown here is derived from an EMBL/GenBank/DDBJ whole genome shotgun (WGS) entry which is preliminary data.</text>
</comment>
<dbReference type="InterPro" id="IPR046956">
    <property type="entry name" value="RLP23-like"/>
</dbReference>